<dbReference type="EMBL" id="SMZT01000003">
    <property type="protein sequence ID" value="TDL43096.1"/>
    <property type="molecule type" value="Genomic_DNA"/>
</dbReference>
<name>A0A4R5YI87_KOCRO</name>
<evidence type="ECO:0000313" key="2">
    <source>
        <dbReference type="Proteomes" id="UP000295163"/>
    </source>
</evidence>
<organism evidence="1 2">
    <name type="scientific">Kocuria rosea</name>
    <name type="common">Deinococcus erythromyxa</name>
    <name type="synonym">Micrococcus rubens</name>
    <dbReference type="NCBI Taxonomy" id="1275"/>
    <lineage>
        <taxon>Bacteria</taxon>
        <taxon>Bacillati</taxon>
        <taxon>Actinomycetota</taxon>
        <taxon>Actinomycetes</taxon>
        <taxon>Micrococcales</taxon>
        <taxon>Micrococcaceae</taxon>
        <taxon>Kocuria</taxon>
    </lineage>
</organism>
<reference evidence="1 2" key="1">
    <citation type="submission" date="2019-03" db="EMBL/GenBank/DDBJ databases">
        <title>Genome Sequencing and Assembly of Various Microbes Isolated from Partially Reclaimed Soil and Acid Mine Drainage (AMD) Site.</title>
        <authorList>
            <person name="Steinbock B."/>
            <person name="Bechtold R."/>
            <person name="Sevigny J.L."/>
            <person name="Thomas D."/>
            <person name="Cuthill L.R."/>
            <person name="Aveiro Johannsen E.J."/>
            <person name="Thomas K."/>
            <person name="Ghosh A."/>
        </authorList>
    </citation>
    <scope>NUCLEOTIDE SEQUENCE [LARGE SCALE GENOMIC DNA]</scope>
    <source>
        <strain evidence="1 2">S-A3</strain>
    </source>
</reference>
<protein>
    <submittedName>
        <fullName evidence="1">Uncharacterized protein</fullName>
    </submittedName>
</protein>
<accession>A0A4R5YI87</accession>
<dbReference type="RefSeq" id="WP_133410354.1">
    <property type="nucleotide sequence ID" value="NZ_SMZT01000003.1"/>
</dbReference>
<sequence length="115" mass="11992">MSVSDLLPGPPGAGPVPISPGIGVGVVFDPMPWVDAAELSRCRMRVDRPGLNLRAGETVLCAVYEPADLGMVVLVRCEADGHAPGALISAGEVDYLEPAVEPVILGAWDKPGTRY</sequence>
<proteinExistence type="predicted"/>
<dbReference type="AlphaFoldDB" id="A0A4R5YI87"/>
<gene>
    <name evidence="1" type="ORF">E2R59_09775</name>
</gene>
<evidence type="ECO:0000313" key="1">
    <source>
        <dbReference type="EMBL" id="TDL43096.1"/>
    </source>
</evidence>
<dbReference type="Proteomes" id="UP000295163">
    <property type="component" value="Unassembled WGS sequence"/>
</dbReference>
<dbReference type="GeneID" id="64347703"/>
<comment type="caution">
    <text evidence="1">The sequence shown here is derived from an EMBL/GenBank/DDBJ whole genome shotgun (WGS) entry which is preliminary data.</text>
</comment>